<dbReference type="AlphaFoldDB" id="A0A9P6R2W8"/>
<evidence type="ECO:0000313" key="2">
    <source>
        <dbReference type="EMBL" id="KAG0310008.1"/>
    </source>
</evidence>
<organism evidence="2 3">
    <name type="scientific">Dissophora globulifera</name>
    <dbReference type="NCBI Taxonomy" id="979702"/>
    <lineage>
        <taxon>Eukaryota</taxon>
        <taxon>Fungi</taxon>
        <taxon>Fungi incertae sedis</taxon>
        <taxon>Mucoromycota</taxon>
        <taxon>Mortierellomycotina</taxon>
        <taxon>Mortierellomycetes</taxon>
        <taxon>Mortierellales</taxon>
        <taxon>Mortierellaceae</taxon>
        <taxon>Dissophora</taxon>
    </lineage>
</organism>
<sequence>GITQVLVWYGRNPTLIYLLTELVKLVLEKIHVDGKYDWIQSVWSYLFFNSFITFMSAPWASLVFSVVYISLFAPLMWYLNKKGIYLRV</sequence>
<evidence type="ECO:0000256" key="1">
    <source>
        <dbReference type="SAM" id="Phobius"/>
    </source>
</evidence>
<gene>
    <name evidence="2" type="ORF">BGZ99_000717</name>
</gene>
<accession>A0A9P6R2W8</accession>
<proteinExistence type="predicted"/>
<keyword evidence="3" id="KW-1185">Reference proteome</keyword>
<reference evidence="2" key="1">
    <citation type="journal article" date="2020" name="Fungal Divers.">
        <title>Resolving the Mortierellaceae phylogeny through synthesis of multi-gene phylogenetics and phylogenomics.</title>
        <authorList>
            <person name="Vandepol N."/>
            <person name="Liber J."/>
            <person name="Desiro A."/>
            <person name="Na H."/>
            <person name="Kennedy M."/>
            <person name="Barry K."/>
            <person name="Grigoriev I.V."/>
            <person name="Miller A.N."/>
            <person name="O'Donnell K."/>
            <person name="Stajich J.E."/>
            <person name="Bonito G."/>
        </authorList>
    </citation>
    <scope>NUCLEOTIDE SEQUENCE</scope>
    <source>
        <strain evidence="2">REB-010B</strain>
    </source>
</reference>
<keyword evidence="1" id="KW-0472">Membrane</keyword>
<dbReference type="Proteomes" id="UP000738325">
    <property type="component" value="Unassembled WGS sequence"/>
</dbReference>
<comment type="caution">
    <text evidence="2">The sequence shown here is derived from an EMBL/GenBank/DDBJ whole genome shotgun (WGS) entry which is preliminary data.</text>
</comment>
<keyword evidence="1" id="KW-0812">Transmembrane</keyword>
<feature type="transmembrane region" description="Helical" evidence="1">
    <location>
        <begin position="59"/>
        <end position="79"/>
    </location>
</feature>
<evidence type="ECO:0000313" key="3">
    <source>
        <dbReference type="Proteomes" id="UP000738325"/>
    </source>
</evidence>
<dbReference type="EMBL" id="JAAAIP010001148">
    <property type="protein sequence ID" value="KAG0310008.1"/>
    <property type="molecule type" value="Genomic_DNA"/>
</dbReference>
<name>A0A9P6R2W8_9FUNG</name>
<protein>
    <submittedName>
        <fullName evidence="2">Uncharacterized protein</fullName>
    </submittedName>
</protein>
<keyword evidence="1" id="KW-1133">Transmembrane helix</keyword>
<feature type="non-terminal residue" evidence="2">
    <location>
        <position position="1"/>
    </location>
</feature>